<comment type="caution">
    <text evidence="5">The sequence shown here is derived from an EMBL/GenBank/DDBJ whole genome shotgun (WGS) entry which is preliminary data.</text>
</comment>
<dbReference type="InterPro" id="IPR029044">
    <property type="entry name" value="Nucleotide-diphossugar_trans"/>
</dbReference>
<dbReference type="Proteomes" id="UP000177067">
    <property type="component" value="Unassembled WGS sequence"/>
</dbReference>
<protein>
    <recommendedName>
        <fullName evidence="4">Glycosyltransferase 2-like domain-containing protein</fullName>
    </recommendedName>
</protein>
<name>A0A1F6LL95_9BACT</name>
<evidence type="ECO:0000313" key="6">
    <source>
        <dbReference type="Proteomes" id="UP000177067"/>
    </source>
</evidence>
<proteinExistence type="inferred from homology"/>
<dbReference type="Gene3D" id="3.90.550.10">
    <property type="entry name" value="Spore Coat Polysaccharide Biosynthesis Protein SpsA, Chain A"/>
    <property type="match status" value="1"/>
</dbReference>
<dbReference type="AlphaFoldDB" id="A0A1F6LL95"/>
<accession>A0A1F6LL95</accession>
<evidence type="ECO:0000256" key="2">
    <source>
        <dbReference type="ARBA" id="ARBA00022676"/>
    </source>
</evidence>
<dbReference type="EMBL" id="MFPS01000003">
    <property type="protein sequence ID" value="OGH60063.1"/>
    <property type="molecule type" value="Genomic_DNA"/>
</dbReference>
<reference evidence="5 6" key="1">
    <citation type="journal article" date="2016" name="Nat. Commun.">
        <title>Thousands of microbial genomes shed light on interconnected biogeochemical processes in an aquifer system.</title>
        <authorList>
            <person name="Anantharaman K."/>
            <person name="Brown C.T."/>
            <person name="Hug L.A."/>
            <person name="Sharon I."/>
            <person name="Castelle C.J."/>
            <person name="Probst A.J."/>
            <person name="Thomas B.C."/>
            <person name="Singh A."/>
            <person name="Wilkins M.J."/>
            <person name="Karaoz U."/>
            <person name="Brodie E.L."/>
            <person name="Williams K.H."/>
            <person name="Hubbard S.S."/>
            <person name="Banfield J.F."/>
        </authorList>
    </citation>
    <scope>NUCLEOTIDE SEQUENCE [LARGE SCALE GENOMIC DNA]</scope>
</reference>
<dbReference type="GO" id="GO:0016757">
    <property type="term" value="F:glycosyltransferase activity"/>
    <property type="evidence" value="ECO:0007669"/>
    <property type="project" value="UniProtKB-KW"/>
</dbReference>
<dbReference type="Pfam" id="PF00535">
    <property type="entry name" value="Glycos_transf_2"/>
    <property type="match status" value="1"/>
</dbReference>
<dbReference type="SUPFAM" id="SSF53448">
    <property type="entry name" value="Nucleotide-diphospho-sugar transferases"/>
    <property type="match status" value="1"/>
</dbReference>
<dbReference type="PANTHER" id="PTHR43179">
    <property type="entry name" value="RHAMNOSYLTRANSFERASE WBBL"/>
    <property type="match status" value="1"/>
</dbReference>
<dbReference type="InterPro" id="IPR001173">
    <property type="entry name" value="Glyco_trans_2-like"/>
</dbReference>
<keyword evidence="3" id="KW-0808">Transferase</keyword>
<comment type="similarity">
    <text evidence="1">Belongs to the glycosyltransferase 2 family.</text>
</comment>
<evidence type="ECO:0000256" key="3">
    <source>
        <dbReference type="ARBA" id="ARBA00022679"/>
    </source>
</evidence>
<evidence type="ECO:0000313" key="5">
    <source>
        <dbReference type="EMBL" id="OGH60063.1"/>
    </source>
</evidence>
<evidence type="ECO:0000259" key="4">
    <source>
        <dbReference type="Pfam" id="PF00535"/>
    </source>
</evidence>
<gene>
    <name evidence="5" type="ORF">A2725_00230</name>
</gene>
<keyword evidence="2" id="KW-0328">Glycosyltransferase</keyword>
<dbReference type="PANTHER" id="PTHR43179:SF12">
    <property type="entry name" value="GALACTOFURANOSYLTRANSFERASE GLFT2"/>
    <property type="match status" value="1"/>
</dbReference>
<organism evidence="5 6">
    <name type="scientific">Candidatus Magasanikbacteria bacterium RIFCSPHIGHO2_01_FULL_33_34</name>
    <dbReference type="NCBI Taxonomy" id="1798671"/>
    <lineage>
        <taxon>Bacteria</taxon>
        <taxon>Candidatus Magasanikiibacteriota</taxon>
    </lineage>
</organism>
<feature type="domain" description="Glycosyltransferase 2-like" evidence="4">
    <location>
        <begin position="10"/>
        <end position="187"/>
    </location>
</feature>
<sequence length="337" mass="40484">MVKLTVQLLVWNGEKYLPHLFESLRKQTSKDWQIFILDNGSADNSVSVIKKELANFSIPNFFEEGESNIGFSPGHNYIYEQTDTEYVLMLNQDLYLEPNCIERLISFMDKNSEVASVSPRLMKWNINSLDHFFSEYVDSLGLKVFKNRRAVDWYNGQKYENFLNTNKDKKEIEVFGVSGTLPMFRRSNINSILYDNKYIFDPDYSSYKEDVDLAYRLRSAGFKSYVVLDTCAYHDRTSDIEITVIDNKKKQPEHVKYYSYRNHLMTIYKNEYLLNFILDFFWILWYEVGKFIWFLLFDRKVLKGLGDIWKFRKNLKSRRRQIIKQRKIGWYKIRTWF</sequence>
<evidence type="ECO:0000256" key="1">
    <source>
        <dbReference type="ARBA" id="ARBA00006739"/>
    </source>
</evidence>